<evidence type="ECO:0000256" key="1">
    <source>
        <dbReference type="ARBA" id="ARBA00010141"/>
    </source>
</evidence>
<dbReference type="OrthoDB" id="9808275at2"/>
<keyword evidence="8" id="KW-0408">Iron</keyword>
<keyword evidence="8" id="KW-0533">Nickel</keyword>
<dbReference type="Pfam" id="PF02056">
    <property type="entry name" value="Glyco_hydro_4"/>
    <property type="match status" value="1"/>
</dbReference>
<evidence type="ECO:0000256" key="7">
    <source>
        <dbReference type="PIRSR" id="PIRSR601088-2"/>
    </source>
</evidence>
<evidence type="ECO:0000313" key="12">
    <source>
        <dbReference type="EMBL" id="SHE64221.1"/>
    </source>
</evidence>
<dbReference type="PANTHER" id="PTHR32092">
    <property type="entry name" value="6-PHOSPHO-BETA-GLUCOSIDASE-RELATED"/>
    <property type="match status" value="1"/>
</dbReference>
<dbReference type="GO" id="GO:0005975">
    <property type="term" value="P:carbohydrate metabolic process"/>
    <property type="evidence" value="ECO:0007669"/>
    <property type="project" value="InterPro"/>
</dbReference>
<evidence type="ECO:0000256" key="8">
    <source>
        <dbReference type="PIRSR" id="PIRSR601088-3"/>
    </source>
</evidence>
<name>A0A1M4V5F2_9LACT</name>
<accession>A0A1M4V5F2</accession>
<dbReference type="CDD" id="cd05296">
    <property type="entry name" value="GH4_P_beta_glucosidase"/>
    <property type="match status" value="1"/>
</dbReference>
<dbReference type="InterPro" id="IPR036291">
    <property type="entry name" value="NAD(P)-bd_dom_sf"/>
</dbReference>
<reference evidence="12 13" key="1">
    <citation type="submission" date="2016-11" db="EMBL/GenBank/DDBJ databases">
        <authorList>
            <person name="Jaros S."/>
            <person name="Januszkiewicz K."/>
            <person name="Wedrychowicz H."/>
        </authorList>
    </citation>
    <scope>NUCLEOTIDE SEQUENCE [LARGE SCALE GENOMIC DNA]</scope>
    <source>
        <strain evidence="12 13">DSM 15692</strain>
    </source>
</reference>
<feature type="binding site" evidence="8">
    <location>
        <position position="173"/>
    </location>
    <ligand>
        <name>Mn(2+)</name>
        <dbReference type="ChEBI" id="CHEBI:29035"/>
    </ligand>
</feature>
<protein>
    <submittedName>
        <fullName evidence="12">6-phospho-beta-glucosidase</fullName>
    </submittedName>
</protein>
<evidence type="ECO:0000259" key="11">
    <source>
        <dbReference type="Pfam" id="PF11975"/>
    </source>
</evidence>
<dbReference type="AlphaFoldDB" id="A0A1M4V5F2"/>
<evidence type="ECO:0000256" key="5">
    <source>
        <dbReference type="ARBA" id="ARBA00023211"/>
    </source>
</evidence>
<dbReference type="PROSITE" id="PS01324">
    <property type="entry name" value="GLYCOSYL_HYDROL_F4"/>
    <property type="match status" value="1"/>
</dbReference>
<evidence type="ECO:0000313" key="13">
    <source>
        <dbReference type="Proteomes" id="UP000184128"/>
    </source>
</evidence>
<dbReference type="PANTHER" id="PTHR32092:SF5">
    <property type="entry name" value="6-PHOSPHO-BETA-GLUCOSIDASE"/>
    <property type="match status" value="1"/>
</dbReference>
<feature type="binding site" evidence="7">
    <location>
        <position position="151"/>
    </location>
    <ligand>
        <name>substrate</name>
    </ligand>
</feature>
<dbReference type="RefSeq" id="WP_073296835.1">
    <property type="nucleotide sequence ID" value="NZ_FQUF01000010.1"/>
</dbReference>
<keyword evidence="8" id="KW-0170">Cobalt</keyword>
<dbReference type="GO" id="GO:0004553">
    <property type="term" value="F:hydrolase activity, hydrolyzing O-glycosyl compounds"/>
    <property type="evidence" value="ECO:0007669"/>
    <property type="project" value="InterPro"/>
</dbReference>
<proteinExistence type="inferred from homology"/>
<keyword evidence="5 8" id="KW-0464">Manganese</keyword>
<dbReference type="InterPro" id="IPR001088">
    <property type="entry name" value="Glyco_hydro_4"/>
</dbReference>
<keyword evidence="4 10" id="KW-0520">NAD</keyword>
<evidence type="ECO:0000256" key="2">
    <source>
        <dbReference type="ARBA" id="ARBA00022723"/>
    </source>
</evidence>
<organism evidence="12 13">
    <name type="scientific">Atopostipes suicloacalis DSM 15692</name>
    <dbReference type="NCBI Taxonomy" id="1121025"/>
    <lineage>
        <taxon>Bacteria</taxon>
        <taxon>Bacillati</taxon>
        <taxon>Bacillota</taxon>
        <taxon>Bacilli</taxon>
        <taxon>Lactobacillales</taxon>
        <taxon>Carnobacteriaceae</taxon>
        <taxon>Atopostipes</taxon>
    </lineage>
</organism>
<gene>
    <name evidence="12" type="ORF">SAMN02745249_00837</name>
</gene>
<keyword evidence="6 10" id="KW-0326">Glycosidase</keyword>
<dbReference type="STRING" id="1121025.SAMN02745249_00837"/>
<feature type="binding site" evidence="8">
    <location>
        <position position="203"/>
    </location>
    <ligand>
        <name>Mn(2+)</name>
        <dbReference type="ChEBI" id="CHEBI:29035"/>
    </ligand>
</feature>
<sequence length="465" mass="52418">MGKESLKIVTIGGGSSYTPELIEGYILRKDQLPIREIVLVDIEEGKEKLETVGEMAKRQIKAAGLDWKVTLTLDRFEALKDADYVTTQFRVGLLDARVKDERIPLSHGVLGQETNGAGGMFKAFRTIPVILDIIDDMREQCPDAWLVNFTNPAGMVTEAAIKHGGWERTLGLCNVPIGHTKGGAEALNMPEEDLFFHYAGINHFHWHRVWDKEGNERTQEIIDVLYNPESEARGDMENIHAAKFLYEQVKDLEMLPCGYHRYYYIEDVMLDHSIEEFKEGKTRAQVVKETERRLFELYKDPELDHKPEELTQRGGTHYSDAACEIIASIQNDKHTEMVVSTKNNGTITDLPYDAAVEVSGVVTGKGFVPYNWGAFENPAARGMLQVMKGMEETVIRAAITGDYGAALQAFTVNPLVPAGQTAKTLLDQMLYAHKDYLPQFADKIKEIEENQPEDVQYVDELMKSN</sequence>
<dbReference type="Pfam" id="PF11975">
    <property type="entry name" value="Glyco_hydro_4C"/>
    <property type="match status" value="1"/>
</dbReference>
<comment type="cofactor">
    <cofactor evidence="10">
        <name>NAD(+)</name>
        <dbReference type="ChEBI" id="CHEBI:57540"/>
    </cofactor>
    <text evidence="10">Binds 1 NAD(+) per subunit.</text>
</comment>
<evidence type="ECO:0000256" key="4">
    <source>
        <dbReference type="ARBA" id="ARBA00023027"/>
    </source>
</evidence>
<evidence type="ECO:0000256" key="6">
    <source>
        <dbReference type="ARBA" id="ARBA00023295"/>
    </source>
</evidence>
<evidence type="ECO:0000256" key="10">
    <source>
        <dbReference type="RuleBase" id="RU361152"/>
    </source>
</evidence>
<dbReference type="EMBL" id="FQUF01000010">
    <property type="protein sequence ID" value="SHE64221.1"/>
    <property type="molecule type" value="Genomic_DNA"/>
</dbReference>
<dbReference type="InterPro" id="IPR019802">
    <property type="entry name" value="GlycHydrolase_4_CS"/>
</dbReference>
<evidence type="ECO:0000256" key="9">
    <source>
        <dbReference type="PIRSR" id="PIRSR601088-4"/>
    </source>
</evidence>
<feature type="site" description="Increases basicity of active site Tyr" evidence="9">
    <location>
        <position position="113"/>
    </location>
</feature>
<feature type="binding site" evidence="7">
    <location>
        <position position="97"/>
    </location>
    <ligand>
        <name>substrate</name>
    </ligand>
</feature>
<keyword evidence="2 8" id="KW-0479">Metal-binding</keyword>
<dbReference type="GO" id="GO:0046872">
    <property type="term" value="F:metal ion binding"/>
    <property type="evidence" value="ECO:0007669"/>
    <property type="project" value="UniProtKB-KW"/>
</dbReference>
<dbReference type="PRINTS" id="PR00732">
    <property type="entry name" value="GLHYDRLASE4"/>
</dbReference>
<dbReference type="GO" id="GO:0016616">
    <property type="term" value="F:oxidoreductase activity, acting on the CH-OH group of donors, NAD or NADP as acceptor"/>
    <property type="evidence" value="ECO:0007669"/>
    <property type="project" value="InterPro"/>
</dbReference>
<keyword evidence="3 10" id="KW-0378">Hydrolase</keyword>
<dbReference type="SUPFAM" id="SSF51735">
    <property type="entry name" value="NAD(P)-binding Rossmann-fold domains"/>
    <property type="match status" value="1"/>
</dbReference>
<dbReference type="InterPro" id="IPR022616">
    <property type="entry name" value="Glyco_hydro_4_C"/>
</dbReference>
<evidence type="ECO:0000256" key="3">
    <source>
        <dbReference type="ARBA" id="ARBA00022801"/>
    </source>
</evidence>
<comment type="similarity">
    <text evidence="1 10">Belongs to the glycosyl hydrolase 4 family.</text>
</comment>
<dbReference type="Gene3D" id="3.40.50.720">
    <property type="entry name" value="NAD(P)-binding Rossmann-like Domain"/>
    <property type="match status" value="1"/>
</dbReference>
<dbReference type="Proteomes" id="UP000184128">
    <property type="component" value="Unassembled WGS sequence"/>
</dbReference>
<dbReference type="InterPro" id="IPR015955">
    <property type="entry name" value="Lactate_DH/Glyco_Ohase_4_C"/>
</dbReference>
<feature type="domain" description="Glycosyl hydrolase family 4 C-terminal" evidence="11">
    <location>
        <begin position="198"/>
        <end position="416"/>
    </location>
</feature>
<dbReference type="SUPFAM" id="SSF56327">
    <property type="entry name" value="LDH C-terminal domain-like"/>
    <property type="match status" value="1"/>
</dbReference>
<dbReference type="Gene3D" id="3.90.110.10">
    <property type="entry name" value="Lactate dehydrogenase/glycoside hydrolase, family 4, C-terminal"/>
    <property type="match status" value="1"/>
</dbReference>
<keyword evidence="13" id="KW-1185">Reference proteome</keyword>